<dbReference type="Proteomes" id="UP000059419">
    <property type="component" value="Chromosome 1"/>
</dbReference>
<gene>
    <name evidence="1" type="ORF">EM595_3161</name>
</gene>
<dbReference type="KEGG" id="ege:EM595_3161"/>
<organism evidence="1 2">
    <name type="scientific">Duffyella gerundensis</name>
    <dbReference type="NCBI Taxonomy" id="1619313"/>
    <lineage>
        <taxon>Bacteria</taxon>
        <taxon>Pseudomonadati</taxon>
        <taxon>Pseudomonadota</taxon>
        <taxon>Gammaproteobacteria</taxon>
        <taxon>Enterobacterales</taxon>
        <taxon>Erwiniaceae</taxon>
        <taxon>Duffyella</taxon>
    </lineage>
</organism>
<dbReference type="AlphaFoldDB" id="A0A0U5L8G0"/>
<proteinExistence type="predicted"/>
<dbReference type="EMBL" id="LN907827">
    <property type="protein sequence ID" value="CUU25392.1"/>
    <property type="molecule type" value="Genomic_DNA"/>
</dbReference>
<name>A0A0U5L8G0_9GAMM</name>
<reference evidence="2" key="1">
    <citation type="submission" date="2015-11" db="EMBL/GenBank/DDBJ databases">
        <authorList>
            <person name="Blom J."/>
        </authorList>
    </citation>
    <scope>NUCLEOTIDE SEQUENCE [LARGE SCALE GENOMIC DNA]</scope>
</reference>
<evidence type="ECO:0000313" key="2">
    <source>
        <dbReference type="Proteomes" id="UP000059419"/>
    </source>
</evidence>
<evidence type="ECO:0000313" key="1">
    <source>
        <dbReference type="EMBL" id="CUU25392.1"/>
    </source>
</evidence>
<protein>
    <submittedName>
        <fullName evidence="1">Uncharacterized protein</fullName>
    </submittedName>
</protein>
<sequence length="33" mass="3803">MLPAEALPNLVIIRRFTRFAIDVICRAKKKQSC</sequence>
<keyword evidence="2" id="KW-1185">Reference proteome</keyword>
<dbReference type="PATRIC" id="fig|1619313.3.peg.3281"/>
<accession>A0A0U5L8G0</accession>